<evidence type="ECO:0000313" key="3">
    <source>
        <dbReference type="Proteomes" id="UP001285441"/>
    </source>
</evidence>
<keyword evidence="3" id="KW-1185">Reference proteome</keyword>
<gene>
    <name evidence="2" type="ORF">B0H63DRAFT_548910</name>
</gene>
<evidence type="ECO:0000256" key="1">
    <source>
        <dbReference type="SAM" id="MobiDB-lite"/>
    </source>
</evidence>
<feature type="compositionally biased region" description="Acidic residues" evidence="1">
    <location>
        <begin position="292"/>
        <end position="314"/>
    </location>
</feature>
<organism evidence="2 3">
    <name type="scientific">Podospora didyma</name>
    <dbReference type="NCBI Taxonomy" id="330526"/>
    <lineage>
        <taxon>Eukaryota</taxon>
        <taxon>Fungi</taxon>
        <taxon>Dikarya</taxon>
        <taxon>Ascomycota</taxon>
        <taxon>Pezizomycotina</taxon>
        <taxon>Sordariomycetes</taxon>
        <taxon>Sordariomycetidae</taxon>
        <taxon>Sordariales</taxon>
        <taxon>Podosporaceae</taxon>
        <taxon>Podospora</taxon>
    </lineage>
</organism>
<reference evidence="2" key="1">
    <citation type="journal article" date="2023" name="Mol. Phylogenet. Evol.">
        <title>Genome-scale phylogeny and comparative genomics of the fungal order Sordariales.</title>
        <authorList>
            <person name="Hensen N."/>
            <person name="Bonometti L."/>
            <person name="Westerberg I."/>
            <person name="Brannstrom I.O."/>
            <person name="Guillou S."/>
            <person name="Cros-Aarteil S."/>
            <person name="Calhoun S."/>
            <person name="Haridas S."/>
            <person name="Kuo A."/>
            <person name="Mondo S."/>
            <person name="Pangilinan J."/>
            <person name="Riley R."/>
            <person name="LaButti K."/>
            <person name="Andreopoulos B."/>
            <person name="Lipzen A."/>
            <person name="Chen C."/>
            <person name="Yan M."/>
            <person name="Daum C."/>
            <person name="Ng V."/>
            <person name="Clum A."/>
            <person name="Steindorff A."/>
            <person name="Ohm R.A."/>
            <person name="Martin F."/>
            <person name="Silar P."/>
            <person name="Natvig D.O."/>
            <person name="Lalanne C."/>
            <person name="Gautier V."/>
            <person name="Ament-Velasquez S.L."/>
            <person name="Kruys A."/>
            <person name="Hutchinson M.I."/>
            <person name="Powell A.J."/>
            <person name="Barry K."/>
            <person name="Miller A.N."/>
            <person name="Grigoriev I.V."/>
            <person name="Debuchy R."/>
            <person name="Gladieux P."/>
            <person name="Hiltunen Thoren M."/>
            <person name="Johannesson H."/>
        </authorList>
    </citation>
    <scope>NUCLEOTIDE SEQUENCE</scope>
    <source>
        <strain evidence="2">CBS 232.78</strain>
    </source>
</reference>
<sequence length="314" mass="35774">MEVDHPNKSHNLYDPAYDTKFFDLVVVANELHRSHLALSDESLWDPRFVDSQTQEGQFSQITHITEQQSVGASNHDDTVEGSRQLYIATTMCETPISVANARKIKECCDPTWWSELMDRFVEMVAERPGKECFGGLKLRDRPDIMMGNPVDCEYCWQGFMAADASSPSEEYCWILEDALVGLDVPSFVTEPVDHLEPEDLGPAWDESTALQTKLGDLVALYRVVIQVDGERLTLPYRSAARDDKRNHRPKRPRQQSSEQARLSKLFDTMSEVYRKGTADDVEKMWENSEFQSDSDSDASFVADDDMDEGYFSDD</sequence>
<dbReference type="AlphaFoldDB" id="A0AAE0KEE2"/>
<protein>
    <submittedName>
        <fullName evidence="2">Uncharacterized protein</fullName>
    </submittedName>
</protein>
<name>A0AAE0KEE2_9PEZI</name>
<feature type="region of interest" description="Disordered" evidence="1">
    <location>
        <begin position="236"/>
        <end position="260"/>
    </location>
</feature>
<comment type="caution">
    <text evidence="2">The sequence shown here is derived from an EMBL/GenBank/DDBJ whole genome shotgun (WGS) entry which is preliminary data.</text>
</comment>
<feature type="region of interest" description="Disordered" evidence="1">
    <location>
        <begin position="284"/>
        <end position="314"/>
    </location>
</feature>
<dbReference type="EMBL" id="JAULSW010000007">
    <property type="protein sequence ID" value="KAK3374632.1"/>
    <property type="molecule type" value="Genomic_DNA"/>
</dbReference>
<evidence type="ECO:0000313" key="2">
    <source>
        <dbReference type="EMBL" id="KAK3374632.1"/>
    </source>
</evidence>
<proteinExistence type="predicted"/>
<dbReference type="Proteomes" id="UP001285441">
    <property type="component" value="Unassembled WGS sequence"/>
</dbReference>
<reference evidence="2" key="2">
    <citation type="submission" date="2023-06" db="EMBL/GenBank/DDBJ databases">
        <authorList>
            <consortium name="Lawrence Berkeley National Laboratory"/>
            <person name="Haridas S."/>
            <person name="Hensen N."/>
            <person name="Bonometti L."/>
            <person name="Westerberg I."/>
            <person name="Brannstrom I.O."/>
            <person name="Guillou S."/>
            <person name="Cros-Aarteil S."/>
            <person name="Calhoun S."/>
            <person name="Kuo A."/>
            <person name="Mondo S."/>
            <person name="Pangilinan J."/>
            <person name="Riley R."/>
            <person name="LaButti K."/>
            <person name="Andreopoulos B."/>
            <person name="Lipzen A."/>
            <person name="Chen C."/>
            <person name="Yanf M."/>
            <person name="Daum C."/>
            <person name="Ng V."/>
            <person name="Clum A."/>
            <person name="Steindorff A."/>
            <person name="Ohm R."/>
            <person name="Martin F."/>
            <person name="Silar P."/>
            <person name="Natvig D."/>
            <person name="Lalanne C."/>
            <person name="Gautier V."/>
            <person name="Ament-velasquez S.L."/>
            <person name="Kruys A."/>
            <person name="Hutchinson M.I."/>
            <person name="Powell A.J."/>
            <person name="Barry K."/>
            <person name="Miller A.N."/>
            <person name="Grigoriev I.V."/>
            <person name="Debuchy R."/>
            <person name="Gladieux P."/>
            <person name="Thoren M.H."/>
            <person name="Johannesson H."/>
        </authorList>
    </citation>
    <scope>NUCLEOTIDE SEQUENCE</scope>
    <source>
        <strain evidence="2">CBS 232.78</strain>
    </source>
</reference>
<accession>A0AAE0KEE2</accession>